<dbReference type="SUPFAM" id="SSF103642">
    <property type="entry name" value="Sec-C motif"/>
    <property type="match status" value="1"/>
</dbReference>
<organism evidence="1 2">
    <name type="scientific">Planifilum fimeticola</name>
    <dbReference type="NCBI Taxonomy" id="201975"/>
    <lineage>
        <taxon>Bacteria</taxon>
        <taxon>Bacillati</taxon>
        <taxon>Bacillota</taxon>
        <taxon>Bacilli</taxon>
        <taxon>Bacillales</taxon>
        <taxon>Thermoactinomycetaceae</taxon>
        <taxon>Planifilum</taxon>
    </lineage>
</organism>
<dbReference type="EMBL" id="PVNE01000005">
    <property type="protein sequence ID" value="PRX41681.1"/>
    <property type="molecule type" value="Genomic_DNA"/>
</dbReference>
<comment type="caution">
    <text evidence="1">The sequence shown here is derived from an EMBL/GenBank/DDBJ whole genome shotgun (WGS) entry which is preliminary data.</text>
</comment>
<evidence type="ECO:0000313" key="1">
    <source>
        <dbReference type="EMBL" id="PRX41681.1"/>
    </source>
</evidence>
<accession>A0A2T0LH62</accession>
<dbReference type="RefSeq" id="WP_245891376.1">
    <property type="nucleotide sequence ID" value="NZ_PVNE01000005.1"/>
</dbReference>
<dbReference type="InterPro" id="IPR004027">
    <property type="entry name" value="SEC_C_motif"/>
</dbReference>
<reference evidence="1 2" key="1">
    <citation type="submission" date="2018-03" db="EMBL/GenBank/DDBJ databases">
        <title>Genomic Encyclopedia of Archaeal and Bacterial Type Strains, Phase II (KMG-II): from individual species to whole genera.</title>
        <authorList>
            <person name="Goeker M."/>
        </authorList>
    </citation>
    <scope>NUCLEOTIDE SEQUENCE [LARGE SCALE GENOMIC DNA]</scope>
    <source>
        <strain evidence="1 2">DSM 44946</strain>
    </source>
</reference>
<keyword evidence="2" id="KW-1185">Reference proteome</keyword>
<dbReference type="Pfam" id="PF02810">
    <property type="entry name" value="SEC-C"/>
    <property type="match status" value="1"/>
</dbReference>
<sequence>MVGRNDPCPCGSGLKYKKCCERVVAFRSAERARESRESEVKLALLTELNEWFDRQMTKKAVSEWVDHFKTAMGLPLHQPIPSNYFHTFRFWLLFDAPCMDGRRPADRWREVVTPLPDREKWVEELCRIHLGCYEVLEVGGDEARVRPLPWGEELPVRVAEPIEKGAIVIARLSRLGNRYEWFGPYTTFFHEMRGEILLYLKQFADKEKELGRDFWVREGLGVLGWSIRRAKDREEISKIIESVEEVAPAAENLIPASLPELPEGERNCPEAVNHQLQLFFEDVVSPLQRRTQELYGRTLRFFRDYVATHFGKAFHWRLLTEDVLEHLCGVWYVDQAEGTPVGSKIFLNTLKQLFRWLNEQGMASVYSAYRPVYIKLIRSLPMALEAKRWIREHGVQRGEIKAPTLTGTFMLTLSASGPLLAVGGKWLPINLRGYPPNWTDNRFWVRGVVAVRQWDSFLTDVEGVYPVTKEWSAAAPEAKMSVENHP</sequence>
<name>A0A2T0LH62_9BACL</name>
<dbReference type="Gene3D" id="3.10.450.50">
    <property type="match status" value="1"/>
</dbReference>
<protein>
    <submittedName>
        <fullName evidence="1">SEC-C motif-containing protein</fullName>
    </submittedName>
</protein>
<evidence type="ECO:0000313" key="2">
    <source>
        <dbReference type="Proteomes" id="UP000237797"/>
    </source>
</evidence>
<proteinExistence type="predicted"/>
<gene>
    <name evidence="1" type="ORF">CLV97_105112</name>
</gene>
<dbReference type="Proteomes" id="UP000237797">
    <property type="component" value="Unassembled WGS sequence"/>
</dbReference>
<dbReference type="AlphaFoldDB" id="A0A2T0LH62"/>